<accession>A0AAJ4Z844</accession>
<organism evidence="3 5">
    <name type="scientific">Pandoraea pulmonicola</name>
    <dbReference type="NCBI Taxonomy" id="93221"/>
    <lineage>
        <taxon>Bacteria</taxon>
        <taxon>Pseudomonadati</taxon>
        <taxon>Pseudomonadota</taxon>
        <taxon>Betaproteobacteria</taxon>
        <taxon>Burkholderiales</taxon>
        <taxon>Burkholderiaceae</taxon>
        <taxon>Pandoraea</taxon>
    </lineage>
</organism>
<dbReference type="EMBL" id="UGSJ01000001">
    <property type="protein sequence ID" value="SUA88574.1"/>
    <property type="molecule type" value="Genomic_DNA"/>
</dbReference>
<evidence type="ECO:0000313" key="2">
    <source>
        <dbReference type="EMBL" id="AJC22323.1"/>
    </source>
</evidence>
<dbReference type="AlphaFoldDB" id="A0AAJ4Z844"/>
<dbReference type="Pfam" id="PF06903">
    <property type="entry name" value="VirK"/>
    <property type="match status" value="1"/>
</dbReference>
<evidence type="ECO:0000256" key="1">
    <source>
        <dbReference type="SAM" id="SignalP"/>
    </source>
</evidence>
<name>A0AAJ4Z844_PANPU</name>
<evidence type="ECO:0000313" key="3">
    <source>
        <dbReference type="EMBL" id="SUA88574.1"/>
    </source>
</evidence>
<dbReference type="Proteomes" id="UP000254589">
    <property type="component" value="Unassembled WGS sequence"/>
</dbReference>
<dbReference type="RefSeq" id="WP_039411101.1">
    <property type="nucleotide sequence ID" value="NZ_CP010310.2"/>
</dbReference>
<protein>
    <submittedName>
        <fullName evidence="3">VirK protein</fullName>
    </submittedName>
</protein>
<dbReference type="KEGG" id="ppul:RO07_20845"/>
<dbReference type="Proteomes" id="UP000035086">
    <property type="component" value="Chromosome"/>
</dbReference>
<feature type="signal peptide" evidence="1">
    <location>
        <begin position="1"/>
        <end position="28"/>
    </location>
</feature>
<dbReference type="EMBL" id="CP010310">
    <property type="protein sequence ID" value="AJC22323.1"/>
    <property type="molecule type" value="Genomic_DNA"/>
</dbReference>
<gene>
    <name evidence="3" type="ORF">NCTC13159_00023</name>
    <name evidence="2" type="ORF">RO07_20845</name>
</gene>
<sequence>MKRKYSRTSALVMAVAIAVGSWSSGAVAMNPDSTSLAAAVMAGKDIHVTLDLSLCTVSGTSLPGPATRGSVHPDAFMVLKDGTVSFSNTHFTVRSDNRAVQEFMKYRVHPDGKVEFQVIALDATNLGVLDKKQYDCAVRNGVSFYW</sequence>
<reference evidence="4" key="1">
    <citation type="submission" date="2014-12" db="EMBL/GenBank/DDBJ databases">
        <title>Complete Genome Sequencing of Pandoraea pulmonicola DSM 16583.</title>
        <authorList>
            <person name="Chan K.-G."/>
        </authorList>
    </citation>
    <scope>NUCLEOTIDE SEQUENCE [LARGE SCALE GENOMIC DNA]</scope>
    <source>
        <strain evidence="4">DSM 16583</strain>
    </source>
</reference>
<dbReference type="InterPro" id="IPR010694">
    <property type="entry name" value="Uncharacterised_VirK"/>
</dbReference>
<evidence type="ECO:0000313" key="5">
    <source>
        <dbReference type="Proteomes" id="UP000254589"/>
    </source>
</evidence>
<keyword evidence="1" id="KW-0732">Signal</keyword>
<evidence type="ECO:0000313" key="4">
    <source>
        <dbReference type="Proteomes" id="UP000035086"/>
    </source>
</evidence>
<reference evidence="2" key="2">
    <citation type="submission" date="2016-11" db="EMBL/GenBank/DDBJ databases">
        <title>Complete Genome Sequencing of Pandoraea pulmonicola DSM 16583.</title>
        <authorList>
            <person name="Chan K.-G."/>
        </authorList>
    </citation>
    <scope>NUCLEOTIDE SEQUENCE</scope>
    <source>
        <strain evidence="2">DSM 16583</strain>
    </source>
</reference>
<keyword evidence="4" id="KW-1185">Reference proteome</keyword>
<feature type="chain" id="PRO_5042486005" evidence="1">
    <location>
        <begin position="29"/>
        <end position="146"/>
    </location>
</feature>
<proteinExistence type="predicted"/>
<reference evidence="3 5" key="3">
    <citation type="submission" date="2018-06" db="EMBL/GenBank/DDBJ databases">
        <authorList>
            <consortium name="Pathogen Informatics"/>
            <person name="Doyle S."/>
        </authorList>
    </citation>
    <scope>NUCLEOTIDE SEQUENCE [LARGE SCALE GENOMIC DNA]</scope>
    <source>
        <strain evidence="3 5">NCTC13159</strain>
    </source>
</reference>